<name>A0A1I4Z211_9FLAO</name>
<dbReference type="AlphaFoldDB" id="A0A1I4Z211"/>
<accession>A0A1I4Z211</accession>
<dbReference type="RefSeq" id="WP_027384316.1">
    <property type="nucleotide sequence ID" value="NZ_FOVI01000005.1"/>
</dbReference>
<sequence length="88" mass="10311">MKNKKSNEHQVLKVLKDYNAGKSGLELFEKYGVYGTNIFELKQKYKDLGMDILAELVNLNAENSRLKNMYAELCIQHRKLKDLLKEDF</sequence>
<dbReference type="GeneID" id="66581033"/>
<dbReference type="Proteomes" id="UP000199036">
    <property type="component" value="Unassembled WGS sequence"/>
</dbReference>
<dbReference type="OrthoDB" id="1495855at2"/>
<reference evidence="2" key="1">
    <citation type="submission" date="2016-10" db="EMBL/GenBank/DDBJ databases">
        <authorList>
            <person name="Varghese N."/>
            <person name="Submissions S."/>
        </authorList>
    </citation>
    <scope>NUCLEOTIDE SEQUENCE [LARGE SCALE GENOMIC DNA]</scope>
    <source>
        <strain evidence="2">DS-12</strain>
    </source>
</reference>
<gene>
    <name evidence="1" type="ORF">SAMN05421741_105126</name>
</gene>
<keyword evidence="2" id="KW-1185">Reference proteome</keyword>
<organism evidence="1 2">
    <name type="scientific">Paenimyroides ummariense</name>
    <dbReference type="NCBI Taxonomy" id="913024"/>
    <lineage>
        <taxon>Bacteria</taxon>
        <taxon>Pseudomonadati</taxon>
        <taxon>Bacteroidota</taxon>
        <taxon>Flavobacteriia</taxon>
        <taxon>Flavobacteriales</taxon>
        <taxon>Flavobacteriaceae</taxon>
        <taxon>Paenimyroides</taxon>
    </lineage>
</organism>
<dbReference type="EMBL" id="FOVI01000005">
    <property type="protein sequence ID" value="SFN44019.1"/>
    <property type="molecule type" value="Genomic_DNA"/>
</dbReference>
<evidence type="ECO:0000313" key="2">
    <source>
        <dbReference type="Proteomes" id="UP000199036"/>
    </source>
</evidence>
<protein>
    <submittedName>
        <fullName evidence="1">Putative transposase</fullName>
    </submittedName>
</protein>
<dbReference type="STRING" id="913024.SAMN05421741_105126"/>
<evidence type="ECO:0000313" key="1">
    <source>
        <dbReference type="EMBL" id="SFN44019.1"/>
    </source>
</evidence>
<proteinExistence type="predicted"/>